<dbReference type="EMBL" id="JAEQMY010000010">
    <property type="protein sequence ID" value="MBL0404174.1"/>
    <property type="molecule type" value="Genomic_DNA"/>
</dbReference>
<feature type="compositionally biased region" description="Pro residues" evidence="1">
    <location>
        <begin position="17"/>
        <end position="38"/>
    </location>
</feature>
<feature type="compositionally biased region" description="Polar residues" evidence="1">
    <location>
        <begin position="1"/>
        <end position="10"/>
    </location>
</feature>
<gene>
    <name evidence="2" type="ORF">JKG68_09370</name>
</gene>
<evidence type="ECO:0000313" key="2">
    <source>
        <dbReference type="EMBL" id="MBL0404174.1"/>
    </source>
</evidence>
<reference evidence="2" key="1">
    <citation type="submission" date="2021-01" db="EMBL/GenBank/DDBJ databases">
        <title>Microvirga sp.</title>
        <authorList>
            <person name="Kim M.K."/>
        </authorList>
    </citation>
    <scope>NUCLEOTIDE SEQUENCE</scope>
    <source>
        <strain evidence="2">5420S-16</strain>
    </source>
</reference>
<proteinExistence type="predicted"/>
<dbReference type="RefSeq" id="WP_202058570.1">
    <property type="nucleotide sequence ID" value="NZ_JAEQMY010000010.1"/>
</dbReference>
<evidence type="ECO:0000313" key="3">
    <source>
        <dbReference type="Proteomes" id="UP000605848"/>
    </source>
</evidence>
<comment type="caution">
    <text evidence="2">The sequence shown here is derived from an EMBL/GenBank/DDBJ whole genome shotgun (WGS) entry which is preliminary data.</text>
</comment>
<evidence type="ECO:0000256" key="1">
    <source>
        <dbReference type="SAM" id="MobiDB-lite"/>
    </source>
</evidence>
<dbReference type="Proteomes" id="UP000605848">
    <property type="component" value="Unassembled WGS sequence"/>
</dbReference>
<keyword evidence="3" id="KW-1185">Reference proteome</keyword>
<feature type="compositionally biased region" description="Low complexity" evidence="1">
    <location>
        <begin position="40"/>
        <end position="50"/>
    </location>
</feature>
<sequence>MVQQIASSRPQPDEFYPKPPPTEPLPVTPKPPEAPQPTVPSSIPSSLPEQPLEPERPVIHPMPQPEVP</sequence>
<accession>A0A937CXK1</accession>
<protein>
    <submittedName>
        <fullName evidence="2">Uncharacterized protein</fullName>
    </submittedName>
</protein>
<name>A0A937CXK1_9HYPH</name>
<organism evidence="2 3">
    <name type="scientific">Microvirga aerilata</name>
    <dbReference type="NCBI Taxonomy" id="670292"/>
    <lineage>
        <taxon>Bacteria</taxon>
        <taxon>Pseudomonadati</taxon>
        <taxon>Pseudomonadota</taxon>
        <taxon>Alphaproteobacteria</taxon>
        <taxon>Hyphomicrobiales</taxon>
        <taxon>Methylobacteriaceae</taxon>
        <taxon>Microvirga</taxon>
    </lineage>
</organism>
<dbReference type="AlphaFoldDB" id="A0A937CXK1"/>
<feature type="region of interest" description="Disordered" evidence="1">
    <location>
        <begin position="1"/>
        <end position="68"/>
    </location>
</feature>